<feature type="transmembrane region" description="Helical" evidence="1">
    <location>
        <begin position="38"/>
        <end position="59"/>
    </location>
</feature>
<accession>A0A8T9QAS2</accession>
<feature type="transmembrane region" description="Helical" evidence="1">
    <location>
        <begin position="12"/>
        <end position="31"/>
    </location>
</feature>
<protein>
    <submittedName>
        <fullName evidence="2">Uncharacterized protein</fullName>
    </submittedName>
</protein>
<evidence type="ECO:0000313" key="2">
    <source>
        <dbReference type="EMBL" id="UOQ74265.1"/>
    </source>
</evidence>
<evidence type="ECO:0000313" key="3">
    <source>
        <dbReference type="Proteomes" id="UP000831796"/>
    </source>
</evidence>
<dbReference type="AlphaFoldDB" id="A0A8T9QAS2"/>
<gene>
    <name evidence="2" type="ORF">MUN79_10500</name>
</gene>
<organism evidence="2 3">
    <name type="scientific">Hymenobacter cellulosilyticus</name>
    <dbReference type="NCBI Taxonomy" id="2932248"/>
    <lineage>
        <taxon>Bacteria</taxon>
        <taxon>Pseudomonadati</taxon>
        <taxon>Bacteroidota</taxon>
        <taxon>Cytophagia</taxon>
        <taxon>Cytophagales</taxon>
        <taxon>Hymenobacteraceae</taxon>
        <taxon>Hymenobacter</taxon>
    </lineage>
</organism>
<keyword evidence="1" id="KW-0812">Transmembrane</keyword>
<sequence length="75" mass="8069">MPADEQIARVLIFYALALVLPFLTLLALVLIPLKRAGIARVFAGAFVATVLLQVVLMQAGNPGSQSWQEALQTYG</sequence>
<name>A0A8T9QAS2_9BACT</name>
<dbReference type="RefSeq" id="WP_244677607.1">
    <property type="nucleotide sequence ID" value="NZ_CP095046.1"/>
</dbReference>
<keyword evidence="1" id="KW-0472">Membrane</keyword>
<dbReference type="EMBL" id="CP095046">
    <property type="protein sequence ID" value="UOQ74265.1"/>
    <property type="molecule type" value="Genomic_DNA"/>
</dbReference>
<evidence type="ECO:0000256" key="1">
    <source>
        <dbReference type="SAM" id="Phobius"/>
    </source>
</evidence>
<proteinExistence type="predicted"/>
<reference evidence="2" key="1">
    <citation type="submission" date="2022-04" db="EMBL/GenBank/DDBJ databases">
        <title>Hymenobacter sp. isolated from the air.</title>
        <authorList>
            <person name="Won M."/>
            <person name="Lee C.-M."/>
            <person name="Woen H.-Y."/>
            <person name="Kwon S.-W."/>
        </authorList>
    </citation>
    <scope>NUCLEOTIDE SEQUENCE</scope>
    <source>
        <strain evidence="2">5116S-3</strain>
    </source>
</reference>
<keyword evidence="1" id="KW-1133">Transmembrane helix</keyword>
<dbReference type="KEGG" id="hcu:MUN79_10500"/>
<keyword evidence="3" id="KW-1185">Reference proteome</keyword>
<dbReference type="Proteomes" id="UP000831796">
    <property type="component" value="Chromosome"/>
</dbReference>